<dbReference type="RefSeq" id="WP_161470514.1">
    <property type="nucleotide sequence ID" value="NZ_JAAALU010000090.1"/>
</dbReference>
<sequence length="296" mass="32178">MRILLLGARGQLGRALFSALCRDYPHWQVTALGREECDITDPGALICALNRHQPDVILNGAAYTAVDLAQSQPELAERINHQAVALLAREAGARGALLVHFSTDYVFDGSGSAPWREVDVPAPLNVYGASKLAGEQAIQGLCPHHLIVRTSWVYGGEGAHFARAILRRVNEGRPLEVVADQWGAPTQVDWLATSVLLALTQVVKAPDKGSLYHLCPAGETSWHGFASALVEEGCRLGLLAQPVPIKPIPSANWPQAARRPFNSRLDCRRFATVFGIQIPAWEGLMSRWLASQCEGE</sequence>
<evidence type="ECO:0000259" key="7">
    <source>
        <dbReference type="Pfam" id="PF04321"/>
    </source>
</evidence>
<dbReference type="GO" id="GO:0019305">
    <property type="term" value="P:dTDP-rhamnose biosynthetic process"/>
    <property type="evidence" value="ECO:0007669"/>
    <property type="project" value="TreeGrafter"/>
</dbReference>
<dbReference type="PANTHER" id="PTHR10491:SF4">
    <property type="entry name" value="METHIONINE ADENOSYLTRANSFERASE 2 SUBUNIT BETA"/>
    <property type="match status" value="1"/>
</dbReference>
<evidence type="ECO:0000256" key="6">
    <source>
        <dbReference type="RuleBase" id="RU364082"/>
    </source>
</evidence>
<comment type="caution">
    <text evidence="8">The sequence shown here is derived from an EMBL/GenBank/DDBJ whole genome shotgun (WGS) entry which is preliminary data.</text>
</comment>
<dbReference type="Proteomes" id="UP001160758">
    <property type="component" value="Unassembled WGS sequence"/>
</dbReference>
<comment type="similarity">
    <text evidence="2 6">Belongs to the dTDP-4-dehydrorhamnose reductase family.</text>
</comment>
<comment type="pathway">
    <text evidence="1 6">Carbohydrate biosynthesis; dTDP-L-rhamnose biosynthesis.</text>
</comment>
<dbReference type="InterPro" id="IPR036291">
    <property type="entry name" value="NAD(P)-bd_dom_sf"/>
</dbReference>
<reference evidence="8" key="1">
    <citation type="submission" date="2022-09" db="EMBL/GenBank/DDBJ databases">
        <title>Intensive care unit water sources are persistently colonized with multi-drug resistant bacteria and are the site of extensive horizontal gene transfer of antibiotic resistance genes.</title>
        <authorList>
            <person name="Diorio-Toth L."/>
        </authorList>
    </citation>
    <scope>NUCLEOTIDE SEQUENCE</scope>
    <source>
        <strain evidence="8">GD03796</strain>
    </source>
</reference>
<comment type="function">
    <text evidence="6">Catalyzes the reduction of dTDP-6-deoxy-L-lyxo-4-hexulose to yield dTDP-L-rhamnose.</text>
</comment>
<dbReference type="GO" id="GO:0008831">
    <property type="term" value="F:dTDP-4-dehydrorhamnose reductase activity"/>
    <property type="evidence" value="ECO:0007669"/>
    <property type="project" value="UniProtKB-EC"/>
</dbReference>
<keyword evidence="6 8" id="KW-0560">Oxidoreductase</keyword>
<organism evidence="8 9">
    <name type="scientific">Aeromonas caviae</name>
    <name type="common">Aeromonas punctata</name>
    <dbReference type="NCBI Taxonomy" id="648"/>
    <lineage>
        <taxon>Bacteria</taxon>
        <taxon>Pseudomonadati</taxon>
        <taxon>Pseudomonadota</taxon>
        <taxon>Gammaproteobacteria</taxon>
        <taxon>Aeromonadales</taxon>
        <taxon>Aeromonadaceae</taxon>
        <taxon>Aeromonas</taxon>
    </lineage>
</organism>
<keyword evidence="6" id="KW-0521">NADP</keyword>
<dbReference type="Pfam" id="PF04321">
    <property type="entry name" value="RmlD_sub_bind"/>
    <property type="match status" value="1"/>
</dbReference>
<dbReference type="InterPro" id="IPR029903">
    <property type="entry name" value="RmlD-like-bd"/>
</dbReference>
<feature type="domain" description="RmlD-like substrate binding" evidence="7">
    <location>
        <begin position="1"/>
        <end position="289"/>
    </location>
</feature>
<dbReference type="EC" id="1.1.1.133" evidence="3 6"/>
<dbReference type="EMBL" id="JAOCFT010000001">
    <property type="protein sequence ID" value="MDH1898753.1"/>
    <property type="molecule type" value="Genomic_DNA"/>
</dbReference>
<evidence type="ECO:0000313" key="8">
    <source>
        <dbReference type="EMBL" id="MDH1898753.1"/>
    </source>
</evidence>
<evidence type="ECO:0000256" key="2">
    <source>
        <dbReference type="ARBA" id="ARBA00010944"/>
    </source>
</evidence>
<protein>
    <recommendedName>
        <fullName evidence="4 6">dTDP-4-dehydrorhamnose reductase</fullName>
        <ecNumber evidence="3 6">1.1.1.133</ecNumber>
    </recommendedName>
</protein>
<dbReference type="SUPFAM" id="SSF51735">
    <property type="entry name" value="NAD(P)-binding Rossmann-fold domains"/>
    <property type="match status" value="1"/>
</dbReference>
<dbReference type="AlphaFoldDB" id="A0AA42VCP2"/>
<dbReference type="Gene3D" id="3.90.25.10">
    <property type="entry name" value="UDP-galactose 4-epimerase, domain 1"/>
    <property type="match status" value="1"/>
</dbReference>
<accession>A0AA42VCP2</accession>
<name>A0AA42VCP2_AERCA</name>
<evidence type="ECO:0000256" key="4">
    <source>
        <dbReference type="ARBA" id="ARBA00017099"/>
    </source>
</evidence>
<dbReference type="InterPro" id="IPR005913">
    <property type="entry name" value="dTDP_dehydrorham_reduct"/>
</dbReference>
<evidence type="ECO:0000256" key="5">
    <source>
        <dbReference type="ARBA" id="ARBA00048200"/>
    </source>
</evidence>
<comment type="catalytic activity">
    <reaction evidence="5 6">
        <text>dTDP-beta-L-rhamnose + NADP(+) = dTDP-4-dehydro-beta-L-rhamnose + NADPH + H(+)</text>
        <dbReference type="Rhea" id="RHEA:21796"/>
        <dbReference type="ChEBI" id="CHEBI:15378"/>
        <dbReference type="ChEBI" id="CHEBI:57510"/>
        <dbReference type="ChEBI" id="CHEBI:57783"/>
        <dbReference type="ChEBI" id="CHEBI:58349"/>
        <dbReference type="ChEBI" id="CHEBI:62830"/>
        <dbReference type="EC" id="1.1.1.133"/>
    </reaction>
</comment>
<dbReference type="Gene3D" id="3.40.50.720">
    <property type="entry name" value="NAD(P)-binding Rossmann-like Domain"/>
    <property type="match status" value="1"/>
</dbReference>
<evidence type="ECO:0000256" key="3">
    <source>
        <dbReference type="ARBA" id="ARBA00012929"/>
    </source>
</evidence>
<dbReference type="GO" id="GO:0005829">
    <property type="term" value="C:cytosol"/>
    <property type="evidence" value="ECO:0007669"/>
    <property type="project" value="TreeGrafter"/>
</dbReference>
<dbReference type="NCBIfam" id="TIGR01214">
    <property type="entry name" value="rmlD"/>
    <property type="match status" value="1"/>
</dbReference>
<comment type="cofactor">
    <cofactor evidence="6">
        <name>Mg(2+)</name>
        <dbReference type="ChEBI" id="CHEBI:18420"/>
    </cofactor>
    <text evidence="6">Binds 1 Mg(2+) ion per monomer.</text>
</comment>
<evidence type="ECO:0000256" key="1">
    <source>
        <dbReference type="ARBA" id="ARBA00004781"/>
    </source>
</evidence>
<dbReference type="PANTHER" id="PTHR10491">
    <property type="entry name" value="DTDP-4-DEHYDRORHAMNOSE REDUCTASE"/>
    <property type="match status" value="1"/>
</dbReference>
<dbReference type="CDD" id="cd05254">
    <property type="entry name" value="dTDP_HR_like_SDR_e"/>
    <property type="match status" value="1"/>
</dbReference>
<evidence type="ECO:0000313" key="9">
    <source>
        <dbReference type="Proteomes" id="UP001160758"/>
    </source>
</evidence>
<proteinExistence type="inferred from homology"/>
<gene>
    <name evidence="8" type="primary">rfbD</name>
    <name evidence="8" type="ORF">N5I07_14530</name>
</gene>